<evidence type="ECO:0000313" key="6">
    <source>
        <dbReference type="EMBL" id="CEM30431.1"/>
    </source>
</evidence>
<dbReference type="InterPro" id="IPR031167">
    <property type="entry name" value="G_OBG"/>
</dbReference>
<dbReference type="InterPro" id="IPR027417">
    <property type="entry name" value="P-loop_NTPase"/>
</dbReference>
<dbReference type="PANTHER" id="PTHR11702:SF31">
    <property type="entry name" value="MITOCHONDRIAL RIBOSOME-ASSOCIATED GTPASE 2"/>
    <property type="match status" value="1"/>
</dbReference>
<dbReference type="Gene3D" id="3.40.50.300">
    <property type="entry name" value="P-loop containing nucleotide triphosphate hydrolases"/>
    <property type="match status" value="1"/>
</dbReference>
<dbReference type="Pfam" id="PF01926">
    <property type="entry name" value="MMR_HSR1"/>
    <property type="match status" value="1"/>
</dbReference>
<proteinExistence type="predicted"/>
<evidence type="ECO:0000256" key="1">
    <source>
        <dbReference type="ARBA" id="ARBA00022741"/>
    </source>
</evidence>
<dbReference type="PRINTS" id="PR00326">
    <property type="entry name" value="GTP1OBG"/>
</dbReference>
<reference evidence="6" key="1">
    <citation type="submission" date="2014-11" db="EMBL/GenBank/DDBJ databases">
        <authorList>
            <person name="Otto D Thomas"/>
            <person name="Naeem Raeece"/>
        </authorList>
    </citation>
    <scope>NUCLEOTIDE SEQUENCE</scope>
</reference>
<dbReference type="SUPFAM" id="SSF82051">
    <property type="entry name" value="Obg GTP-binding protein N-terminal domain"/>
    <property type="match status" value="1"/>
</dbReference>
<dbReference type="GO" id="GO:0042254">
    <property type="term" value="P:ribosome biogenesis"/>
    <property type="evidence" value="ECO:0007669"/>
    <property type="project" value="UniProtKB-UniRule"/>
</dbReference>
<feature type="domain" description="OBG-type G" evidence="4">
    <location>
        <begin position="259"/>
        <end position="466"/>
    </location>
</feature>
<dbReference type="AlphaFoldDB" id="A0A0G4GKC3"/>
<feature type="region of interest" description="Disordered" evidence="3">
    <location>
        <begin position="54"/>
        <end position="78"/>
    </location>
</feature>
<organism evidence="6">
    <name type="scientific">Chromera velia CCMP2878</name>
    <dbReference type="NCBI Taxonomy" id="1169474"/>
    <lineage>
        <taxon>Eukaryota</taxon>
        <taxon>Sar</taxon>
        <taxon>Alveolata</taxon>
        <taxon>Colpodellida</taxon>
        <taxon>Chromeraceae</taxon>
        <taxon>Chromera</taxon>
    </lineage>
</organism>
<dbReference type="Pfam" id="PF01018">
    <property type="entry name" value="GTP1_OBG"/>
    <property type="match status" value="1"/>
</dbReference>
<dbReference type="GO" id="GO:0005525">
    <property type="term" value="F:GTP binding"/>
    <property type="evidence" value="ECO:0007669"/>
    <property type="project" value="UniProtKB-KW"/>
</dbReference>
<dbReference type="InterPro" id="IPR006073">
    <property type="entry name" value="GTP-bd"/>
</dbReference>
<dbReference type="Gene3D" id="2.70.210.12">
    <property type="entry name" value="GTP1/OBG domain"/>
    <property type="match status" value="1"/>
</dbReference>
<protein>
    <recommendedName>
        <fullName evidence="7">OBG-type G domain-containing protein</fullName>
    </recommendedName>
</protein>
<dbReference type="VEuPathDB" id="CryptoDB:Cvel_22299"/>
<evidence type="ECO:0000259" key="4">
    <source>
        <dbReference type="PROSITE" id="PS51710"/>
    </source>
</evidence>
<dbReference type="PROSITE" id="PS51710">
    <property type="entry name" value="G_OBG"/>
    <property type="match status" value="1"/>
</dbReference>
<dbReference type="GO" id="GO:0005739">
    <property type="term" value="C:mitochondrion"/>
    <property type="evidence" value="ECO:0007669"/>
    <property type="project" value="TreeGrafter"/>
</dbReference>
<sequence>MIQRLRVTKPVHGFLASLIEKPLCRLPPGGDFCPRPAGLARAVRRLSASVSVKTKFENQKGDGDENGRSGETEFRDEEAELSASKKGCKISWPLVDRRRIRCIGGRGGDGAMGYLGHAKHFLSGPGKPCGGSGGHGGNVFVRVSEGVQSLYSLKPVVAAEKGVRGERRERSGKKGEDSVILVPPGTVVWRLEPEGMDGTGKVHYSRTLLCDLTSGEQMVLAARGGAGGKGNRALPNPHSCELGVKGEETIIEVELKSIADAGLVGFPNAGKSSLLGTVSRACPKIAPYPFTSLAPTLGNVEFRDGESITVADLPGLCEGASENVGLGLEFLRHVERTSFLVFVLDGAQWGLAAERGDAQSAEGVEKEEENMWKRRRRKATEAPTDLMETFLLLRKEIESYSEDMAMKPSMVVVNKCDLWTEETLKRVDKFALQMKDTFPGISVTAISARHGLGIKEFVKQLRKNFKKSATLAAQRQPHFHQGLDQGPAPMLDAVVYSS</sequence>
<accession>A0A0G4GKC3</accession>
<feature type="compositionally biased region" description="Basic and acidic residues" evidence="3">
    <location>
        <begin position="54"/>
        <end position="73"/>
    </location>
</feature>
<dbReference type="SUPFAM" id="SSF52540">
    <property type="entry name" value="P-loop containing nucleoside triphosphate hydrolases"/>
    <property type="match status" value="1"/>
</dbReference>
<dbReference type="PANTHER" id="PTHR11702">
    <property type="entry name" value="DEVELOPMENTALLY REGULATED GTP-BINDING PROTEIN-RELATED"/>
    <property type="match status" value="1"/>
</dbReference>
<evidence type="ECO:0000259" key="5">
    <source>
        <dbReference type="PROSITE" id="PS51883"/>
    </source>
</evidence>
<evidence type="ECO:0000256" key="2">
    <source>
        <dbReference type="ARBA" id="ARBA00023134"/>
    </source>
</evidence>
<feature type="domain" description="Obg" evidence="5">
    <location>
        <begin position="92"/>
        <end position="258"/>
    </location>
</feature>
<evidence type="ECO:0008006" key="7">
    <source>
        <dbReference type="Google" id="ProtNLM"/>
    </source>
</evidence>
<keyword evidence="2" id="KW-0342">GTP-binding</keyword>
<evidence type="ECO:0000256" key="3">
    <source>
        <dbReference type="SAM" id="MobiDB-lite"/>
    </source>
</evidence>
<dbReference type="GO" id="GO:0003924">
    <property type="term" value="F:GTPase activity"/>
    <property type="evidence" value="ECO:0007669"/>
    <property type="project" value="InterPro"/>
</dbReference>
<dbReference type="InterPro" id="IPR036726">
    <property type="entry name" value="GTP1_OBG_dom_sf"/>
</dbReference>
<dbReference type="InterPro" id="IPR006169">
    <property type="entry name" value="GTP1_OBG_dom"/>
</dbReference>
<dbReference type="EMBL" id="CDMZ01001301">
    <property type="protein sequence ID" value="CEM30431.1"/>
    <property type="molecule type" value="Genomic_DNA"/>
</dbReference>
<dbReference type="PROSITE" id="PS51883">
    <property type="entry name" value="OBG"/>
    <property type="match status" value="1"/>
</dbReference>
<dbReference type="PhylomeDB" id="A0A0G4GKC3"/>
<keyword evidence="1" id="KW-0547">Nucleotide-binding</keyword>
<dbReference type="InterPro" id="IPR045086">
    <property type="entry name" value="OBG_GTPase"/>
</dbReference>
<gene>
    <name evidence="6" type="ORF">Cvel_22299</name>
</gene>
<name>A0A0G4GKC3_9ALVE</name>
<dbReference type="CDD" id="cd01898">
    <property type="entry name" value="Obg"/>
    <property type="match status" value="1"/>
</dbReference>